<dbReference type="STRING" id="762983.HMPREF9444_00523"/>
<keyword evidence="3 6" id="KW-0418">Kinase</keyword>
<dbReference type="InterPro" id="IPR000577">
    <property type="entry name" value="Carb_kinase_FGGY"/>
</dbReference>
<organism evidence="6 7">
    <name type="scientific">Succinatimonas hippei (strain DSM 22608 / JCM 16073 / KCTC 15190 / YIT 12066)</name>
    <dbReference type="NCBI Taxonomy" id="762983"/>
    <lineage>
        <taxon>Bacteria</taxon>
        <taxon>Pseudomonadati</taxon>
        <taxon>Pseudomonadota</taxon>
        <taxon>Gammaproteobacteria</taxon>
        <taxon>Aeromonadales</taxon>
        <taxon>Succinivibrionaceae</taxon>
        <taxon>Succinatimonas</taxon>
    </lineage>
</organism>
<comment type="similarity">
    <text evidence="1">Belongs to the FGGY kinase family.</text>
</comment>
<evidence type="ECO:0000256" key="2">
    <source>
        <dbReference type="ARBA" id="ARBA00022679"/>
    </source>
</evidence>
<feature type="domain" description="Carbohydrate kinase FGGY C-terminal" evidence="5">
    <location>
        <begin position="261"/>
        <end position="453"/>
    </location>
</feature>
<gene>
    <name evidence="6" type="ORF">HMPREF9444_00523</name>
</gene>
<keyword evidence="7" id="KW-1185">Reference proteome</keyword>
<dbReference type="InterPro" id="IPR050406">
    <property type="entry name" value="FGGY_Carb_Kinase"/>
</dbReference>
<accession>E8LIL8</accession>
<proteinExistence type="inferred from homology"/>
<dbReference type="EMBL" id="AEVO01000025">
    <property type="protein sequence ID" value="EFY07617.1"/>
    <property type="molecule type" value="Genomic_DNA"/>
</dbReference>
<evidence type="ECO:0000256" key="3">
    <source>
        <dbReference type="ARBA" id="ARBA00022777"/>
    </source>
</evidence>
<dbReference type="GO" id="GO:0016301">
    <property type="term" value="F:kinase activity"/>
    <property type="evidence" value="ECO:0007669"/>
    <property type="project" value="UniProtKB-KW"/>
</dbReference>
<dbReference type="HOGENOM" id="CLU_009281_3_3_6"/>
<dbReference type="GO" id="GO:0005975">
    <property type="term" value="P:carbohydrate metabolic process"/>
    <property type="evidence" value="ECO:0007669"/>
    <property type="project" value="InterPro"/>
</dbReference>
<dbReference type="AlphaFoldDB" id="E8LIL8"/>
<keyword evidence="2" id="KW-0808">Transferase</keyword>
<name>E8LIL8_SUCHY</name>
<evidence type="ECO:0000256" key="1">
    <source>
        <dbReference type="ARBA" id="ARBA00009156"/>
    </source>
</evidence>
<sequence length="502" mass="55263">MNKKQDLLLGIDIGTTGAKCTFYDLHGTPVSSGYQEYRMIHPQENWTEQDPNKWWQAVKENIQLCIDSDDIDTACVVGIGVSSTNAVMLLGKNNKIIYNGIGLHDQRADPQVAWLKENVGEETVFNITGNNIVKGSFALPTLRWFIDNRPDLIDETEKFLIPNGFIIKKLTDKYSIDKPRSGLTLLNNLKTGTWSSEIVKKAQIPEKILPPIFNSCEIVGHVTKQAAQSTGLKAGTPVAAGAIDTISATIGAGAVNPGDCAITIGSSGRICQISKDPVFKPHILSTASAFPNLFTAVQTTDNAGISLKWFRDTFGKMVLPDALSAGISVYDQMNRLCVQSQPGAKGLIYLPYLSGEKSPIWDPNARGTFFNINLDTTYSDFIRAVMEGVAFSIRHCMEMINTNENDSPIPIGGGIAKSDIWCQIFADILNRPIVQLATEETETLGDIIIAAQALKIDEIKSDFGKILALKGKIKKPNHQLTDKYNDMFNKYKELYLSIKHLF</sequence>
<dbReference type="RefSeq" id="WP_009142742.1">
    <property type="nucleotide sequence ID" value="NZ_GL830963.1"/>
</dbReference>
<dbReference type="Proteomes" id="UP000018458">
    <property type="component" value="Unassembled WGS sequence"/>
</dbReference>
<dbReference type="Pfam" id="PF00370">
    <property type="entry name" value="FGGY_N"/>
    <property type="match status" value="1"/>
</dbReference>
<evidence type="ECO:0000313" key="7">
    <source>
        <dbReference type="Proteomes" id="UP000018458"/>
    </source>
</evidence>
<dbReference type="eggNOG" id="COG1070">
    <property type="taxonomic scope" value="Bacteria"/>
</dbReference>
<dbReference type="Gene3D" id="3.30.420.40">
    <property type="match status" value="2"/>
</dbReference>
<evidence type="ECO:0000259" key="5">
    <source>
        <dbReference type="Pfam" id="PF02782"/>
    </source>
</evidence>
<protein>
    <submittedName>
        <fullName evidence="6">Carbohydrate kinase, FGGY family protein</fullName>
    </submittedName>
</protein>
<dbReference type="SUPFAM" id="SSF53067">
    <property type="entry name" value="Actin-like ATPase domain"/>
    <property type="match status" value="2"/>
</dbReference>
<dbReference type="InterPro" id="IPR043129">
    <property type="entry name" value="ATPase_NBD"/>
</dbReference>
<evidence type="ECO:0000259" key="4">
    <source>
        <dbReference type="Pfam" id="PF00370"/>
    </source>
</evidence>
<evidence type="ECO:0000313" key="6">
    <source>
        <dbReference type="EMBL" id="EFY07617.1"/>
    </source>
</evidence>
<reference evidence="6 7" key="1">
    <citation type="submission" date="2011-01" db="EMBL/GenBank/DDBJ databases">
        <authorList>
            <person name="Weinstock G."/>
            <person name="Sodergren E."/>
            <person name="Clifton S."/>
            <person name="Fulton L."/>
            <person name="Fulton B."/>
            <person name="Courtney L."/>
            <person name="Fronick C."/>
            <person name="Harrison M."/>
            <person name="Strong C."/>
            <person name="Farmer C."/>
            <person name="Delahaunty K."/>
            <person name="Markovic C."/>
            <person name="Hall O."/>
            <person name="Minx P."/>
            <person name="Tomlinson C."/>
            <person name="Mitreva M."/>
            <person name="Hou S."/>
            <person name="Chen J."/>
            <person name="Wollam A."/>
            <person name="Pepin K.H."/>
            <person name="Johnson M."/>
            <person name="Bhonagiri V."/>
            <person name="Zhang X."/>
            <person name="Suruliraj S."/>
            <person name="Warren W."/>
            <person name="Chinwalla A."/>
            <person name="Mardis E.R."/>
            <person name="Wilson R.K."/>
        </authorList>
    </citation>
    <scope>NUCLEOTIDE SEQUENCE [LARGE SCALE GENOMIC DNA]</scope>
    <source>
        <strain evidence="7">DSM 22608 / JCM 16073 / KCTC 15190 / YIT 12066</strain>
    </source>
</reference>
<dbReference type="Pfam" id="PF02782">
    <property type="entry name" value="FGGY_C"/>
    <property type="match status" value="1"/>
</dbReference>
<dbReference type="InterPro" id="IPR018485">
    <property type="entry name" value="FGGY_C"/>
</dbReference>
<dbReference type="CDD" id="cd07808">
    <property type="entry name" value="ASKHA_NBD_FGGY_EcXK-like"/>
    <property type="match status" value="1"/>
</dbReference>
<dbReference type="InterPro" id="IPR018484">
    <property type="entry name" value="FGGY_N"/>
</dbReference>
<dbReference type="OrthoDB" id="9805576at2"/>
<dbReference type="PIRSF" id="PIRSF000538">
    <property type="entry name" value="GlpK"/>
    <property type="match status" value="1"/>
</dbReference>
<dbReference type="PANTHER" id="PTHR43095:SF2">
    <property type="entry name" value="GLUCONOKINASE"/>
    <property type="match status" value="1"/>
</dbReference>
<feature type="domain" description="Carbohydrate kinase FGGY N-terminal" evidence="4">
    <location>
        <begin position="8"/>
        <end position="251"/>
    </location>
</feature>
<dbReference type="PANTHER" id="PTHR43095">
    <property type="entry name" value="SUGAR KINASE"/>
    <property type="match status" value="1"/>
</dbReference>
<comment type="caution">
    <text evidence="6">The sequence shown here is derived from an EMBL/GenBank/DDBJ whole genome shotgun (WGS) entry which is preliminary data.</text>
</comment>